<evidence type="ECO:0000313" key="3">
    <source>
        <dbReference type="EMBL" id="UOF92852.1"/>
    </source>
</evidence>
<dbReference type="EMBL" id="CP089291">
    <property type="protein sequence ID" value="UOF92852.1"/>
    <property type="molecule type" value="Genomic_DNA"/>
</dbReference>
<keyword evidence="4" id="KW-1185">Reference proteome</keyword>
<accession>A0ABY4CQS9</accession>
<comment type="similarity">
    <text evidence="1">Belongs to the glycosyltransferase 2 family.</text>
</comment>
<protein>
    <submittedName>
        <fullName evidence="3">Glycosyltransferase</fullName>
    </submittedName>
</protein>
<dbReference type="CDD" id="cd00761">
    <property type="entry name" value="Glyco_tranf_GTA_type"/>
    <property type="match status" value="1"/>
</dbReference>
<dbReference type="Gene3D" id="3.90.550.10">
    <property type="entry name" value="Spore Coat Polysaccharide Biosynthesis Protein SpsA, Chain A"/>
    <property type="match status" value="1"/>
</dbReference>
<dbReference type="Pfam" id="PF00535">
    <property type="entry name" value="Glycos_transf_2"/>
    <property type="match status" value="1"/>
</dbReference>
<name>A0ABY4CQS9_9BACL</name>
<organism evidence="3 4">
    <name type="scientific">Fodinisporobacter ferrooxydans</name>
    <dbReference type="NCBI Taxonomy" id="2901836"/>
    <lineage>
        <taxon>Bacteria</taxon>
        <taxon>Bacillati</taxon>
        <taxon>Bacillota</taxon>
        <taxon>Bacilli</taxon>
        <taxon>Bacillales</taxon>
        <taxon>Alicyclobacillaceae</taxon>
        <taxon>Fodinisporobacter</taxon>
    </lineage>
</organism>
<proteinExistence type="inferred from homology"/>
<evidence type="ECO:0000313" key="4">
    <source>
        <dbReference type="Proteomes" id="UP000830167"/>
    </source>
</evidence>
<dbReference type="RefSeq" id="WP_347439504.1">
    <property type="nucleotide sequence ID" value="NZ_CP089291.1"/>
</dbReference>
<dbReference type="PANTHER" id="PTHR22916:SF3">
    <property type="entry name" value="UDP-GLCNAC:BETAGAL BETA-1,3-N-ACETYLGLUCOSAMINYLTRANSFERASE-LIKE PROTEIN 1"/>
    <property type="match status" value="1"/>
</dbReference>
<gene>
    <name evidence="3" type="ORF">LSG31_12750</name>
</gene>
<sequence length="295" mass="33498">MLIPTYNRPHYLELAVQSVLMQTYKKIEIIITDNSTNLESQARLAPYLEKHPQIKYVKNERDLGYVENCQRGFALASGDYINYLMDDDLFCREKIEKMLSFYLQHADITLVTSYRQLMDEAGNPLAPIAATRKLFEETAMLDGKVLGNFVLSNCLNVIGEPTTVLFRRKDLERFGAYKGKSYKMLIDVASWMSLLSKGNAVYISETLSQFRLHSNQSQKSISTSVSAIQEWLDLIRDARAEGFLDHDTAYKTALNQYLTHCSQIIQQAIHSNDCSILKTNRVGEILGSCIAEIVG</sequence>
<dbReference type="SUPFAM" id="SSF53448">
    <property type="entry name" value="Nucleotide-diphospho-sugar transferases"/>
    <property type="match status" value="1"/>
</dbReference>
<dbReference type="InterPro" id="IPR001173">
    <property type="entry name" value="Glyco_trans_2-like"/>
</dbReference>
<reference evidence="3" key="1">
    <citation type="submission" date="2021-12" db="EMBL/GenBank/DDBJ databases">
        <title>Alicyclobacillaceae gen. nov., sp. nov., isolated from chalcocite enrichment system.</title>
        <authorList>
            <person name="Jiang Z."/>
        </authorList>
    </citation>
    <scope>NUCLEOTIDE SEQUENCE</scope>
    <source>
        <strain evidence="3">MYW30-H2</strain>
    </source>
</reference>
<dbReference type="InterPro" id="IPR029044">
    <property type="entry name" value="Nucleotide-diphossugar_trans"/>
</dbReference>
<dbReference type="Proteomes" id="UP000830167">
    <property type="component" value="Chromosome"/>
</dbReference>
<dbReference type="PANTHER" id="PTHR22916">
    <property type="entry name" value="GLYCOSYLTRANSFERASE"/>
    <property type="match status" value="1"/>
</dbReference>
<evidence type="ECO:0000256" key="1">
    <source>
        <dbReference type="ARBA" id="ARBA00006739"/>
    </source>
</evidence>
<feature type="domain" description="Glycosyltransferase 2-like" evidence="2">
    <location>
        <begin position="2"/>
        <end position="137"/>
    </location>
</feature>
<evidence type="ECO:0000259" key="2">
    <source>
        <dbReference type="Pfam" id="PF00535"/>
    </source>
</evidence>